<keyword evidence="11" id="KW-1185">Reference proteome</keyword>
<keyword evidence="7" id="KW-0175">Coiled coil</keyword>
<evidence type="ECO:0000313" key="11">
    <source>
        <dbReference type="Proteomes" id="UP000610760"/>
    </source>
</evidence>
<dbReference type="Proteomes" id="UP000610760">
    <property type="component" value="Unassembled WGS sequence"/>
</dbReference>
<dbReference type="CDD" id="cd04489">
    <property type="entry name" value="ExoVII_LU_OBF"/>
    <property type="match status" value="1"/>
</dbReference>
<evidence type="ECO:0000259" key="8">
    <source>
        <dbReference type="Pfam" id="PF02601"/>
    </source>
</evidence>
<evidence type="ECO:0000256" key="5">
    <source>
        <dbReference type="HAMAP-Rule" id="MF_00378"/>
    </source>
</evidence>
<keyword evidence="3 5" id="KW-0378">Hydrolase</keyword>
<dbReference type="InterPro" id="IPR025824">
    <property type="entry name" value="OB-fold_nuc-bd_dom"/>
</dbReference>
<evidence type="ECO:0000256" key="7">
    <source>
        <dbReference type="SAM" id="Coils"/>
    </source>
</evidence>
<comment type="caution">
    <text evidence="10">The sequence shown here is derived from an EMBL/GenBank/DDBJ whole genome shotgun (WGS) entry which is preliminary data.</text>
</comment>
<keyword evidence="2 5" id="KW-0540">Nuclease</keyword>
<dbReference type="GO" id="GO:0005737">
    <property type="term" value="C:cytoplasm"/>
    <property type="evidence" value="ECO:0007669"/>
    <property type="project" value="UniProtKB-SubCell"/>
</dbReference>
<dbReference type="GO" id="GO:0008855">
    <property type="term" value="F:exodeoxyribonuclease VII activity"/>
    <property type="evidence" value="ECO:0007669"/>
    <property type="project" value="UniProtKB-UniRule"/>
</dbReference>
<evidence type="ECO:0000256" key="6">
    <source>
        <dbReference type="RuleBase" id="RU004355"/>
    </source>
</evidence>
<dbReference type="GO" id="GO:0006308">
    <property type="term" value="P:DNA catabolic process"/>
    <property type="evidence" value="ECO:0007669"/>
    <property type="project" value="UniProtKB-UniRule"/>
</dbReference>
<evidence type="ECO:0000256" key="1">
    <source>
        <dbReference type="ARBA" id="ARBA00022490"/>
    </source>
</evidence>
<accession>A0A926E4M9</accession>
<protein>
    <recommendedName>
        <fullName evidence="5">Exodeoxyribonuclease 7 large subunit</fullName>
        <ecNumber evidence="5">3.1.11.6</ecNumber>
    </recommendedName>
    <alternativeName>
        <fullName evidence="5">Exodeoxyribonuclease VII large subunit</fullName>
        <shortName evidence="5">Exonuclease VII large subunit</shortName>
    </alternativeName>
</protein>
<dbReference type="InterPro" id="IPR003753">
    <property type="entry name" value="Exonuc_VII_L"/>
</dbReference>
<evidence type="ECO:0000256" key="3">
    <source>
        <dbReference type="ARBA" id="ARBA00022801"/>
    </source>
</evidence>
<dbReference type="GO" id="GO:0009318">
    <property type="term" value="C:exodeoxyribonuclease VII complex"/>
    <property type="evidence" value="ECO:0007669"/>
    <property type="project" value="UniProtKB-UniRule"/>
</dbReference>
<evidence type="ECO:0000313" key="10">
    <source>
        <dbReference type="EMBL" id="MBC8559465.1"/>
    </source>
</evidence>
<feature type="domain" description="Exonuclease VII large subunit C-terminal" evidence="8">
    <location>
        <begin position="124"/>
        <end position="331"/>
    </location>
</feature>
<comment type="function">
    <text evidence="5">Bidirectionally degrades single-stranded DNA into large acid-insoluble oligonucleotides, which are then degraded further into small acid-soluble oligonucleotides.</text>
</comment>
<sequence length="409" mass="44384">MDQILTVSQINGYLKQLLDEDVQLKSIFIRGEISNFTNHLKTGHYYFTLKDQKASIKGIMFKWNTQHLRFMPQNGMNVIIFGSVQLFERDGICQIYCADMQPDGVGALYMAFEQLKEKLGAAGLFDEEHKRPLPPMPGRIGVVTAKTGAAIHDILNILSRRYPIGEVVLIPALVQGENAPDSICDAIGKAEMLGLDLLIVGRGGGSLEDLWAFNDERVAYAIYNCTIPVISAVGHEVDYTIADFVADLRAPTPSAAAELAAPDVQNLIRAVAVMKQELDGAIEEVLRDKTDELEALKNDLRANSPDTAVERSGERLISLKNRLTAAAEQTAEIKAIAFLGLAGKLEALSPLKVLTRGYSITFSGEKAVTSVKEAAVGDEIHTLVTDGTIVSTVTKIKSSKGAAGKTAER</sequence>
<proteinExistence type="inferred from homology"/>
<comment type="subunit">
    <text evidence="5">Heterooligomer composed of large and small subunits.</text>
</comment>
<comment type="catalytic activity">
    <reaction evidence="5 6">
        <text>Exonucleolytic cleavage in either 5'- to 3'- or 3'- to 5'-direction to yield nucleoside 5'-phosphates.</text>
        <dbReference type="EC" id="3.1.11.6"/>
    </reaction>
</comment>
<dbReference type="Pfam" id="PF13742">
    <property type="entry name" value="tRNA_anti_2"/>
    <property type="match status" value="1"/>
</dbReference>
<gene>
    <name evidence="5 10" type="primary">xseA</name>
    <name evidence="10" type="ORF">H8710_05195</name>
</gene>
<dbReference type="EC" id="3.1.11.6" evidence="5"/>
<dbReference type="NCBIfam" id="TIGR00237">
    <property type="entry name" value="xseA"/>
    <property type="match status" value="1"/>
</dbReference>
<dbReference type="GO" id="GO:0003676">
    <property type="term" value="F:nucleic acid binding"/>
    <property type="evidence" value="ECO:0007669"/>
    <property type="project" value="InterPro"/>
</dbReference>
<evidence type="ECO:0000256" key="4">
    <source>
        <dbReference type="ARBA" id="ARBA00022839"/>
    </source>
</evidence>
<dbReference type="RefSeq" id="WP_249294358.1">
    <property type="nucleotide sequence ID" value="NZ_JACRSV010000001.1"/>
</dbReference>
<dbReference type="InterPro" id="IPR020579">
    <property type="entry name" value="Exonuc_VII_lsu_C"/>
</dbReference>
<keyword evidence="1 5" id="KW-0963">Cytoplasm</keyword>
<dbReference type="AlphaFoldDB" id="A0A926E4M9"/>
<dbReference type="HAMAP" id="MF_00378">
    <property type="entry name" value="Exonuc_7_L"/>
    <property type="match status" value="1"/>
</dbReference>
<feature type="domain" description="OB-fold nucleic acid binding" evidence="9">
    <location>
        <begin position="5"/>
        <end position="101"/>
    </location>
</feature>
<comment type="similarity">
    <text evidence="5 6">Belongs to the XseA family.</text>
</comment>
<organism evidence="10 11">
    <name type="scientific">Fumia xinanensis</name>
    <dbReference type="NCBI Taxonomy" id="2763659"/>
    <lineage>
        <taxon>Bacteria</taxon>
        <taxon>Bacillati</taxon>
        <taxon>Bacillota</taxon>
        <taxon>Clostridia</taxon>
        <taxon>Eubacteriales</taxon>
        <taxon>Oscillospiraceae</taxon>
        <taxon>Fumia</taxon>
    </lineage>
</organism>
<feature type="coiled-coil region" evidence="7">
    <location>
        <begin position="264"/>
        <end position="303"/>
    </location>
</feature>
<dbReference type="PANTHER" id="PTHR30008:SF0">
    <property type="entry name" value="EXODEOXYRIBONUCLEASE 7 LARGE SUBUNIT"/>
    <property type="match status" value="1"/>
</dbReference>
<evidence type="ECO:0000259" key="9">
    <source>
        <dbReference type="Pfam" id="PF13742"/>
    </source>
</evidence>
<name>A0A926E4M9_9FIRM</name>
<reference evidence="10" key="1">
    <citation type="submission" date="2020-08" db="EMBL/GenBank/DDBJ databases">
        <title>Genome public.</title>
        <authorList>
            <person name="Liu C."/>
            <person name="Sun Q."/>
        </authorList>
    </citation>
    <scope>NUCLEOTIDE SEQUENCE</scope>
    <source>
        <strain evidence="10">NSJ-33</strain>
    </source>
</reference>
<evidence type="ECO:0000256" key="2">
    <source>
        <dbReference type="ARBA" id="ARBA00022722"/>
    </source>
</evidence>
<comment type="subcellular location">
    <subcellularLocation>
        <location evidence="5 6">Cytoplasm</location>
    </subcellularLocation>
</comment>
<keyword evidence="4 5" id="KW-0269">Exonuclease</keyword>
<dbReference type="Pfam" id="PF02601">
    <property type="entry name" value="Exonuc_VII_L"/>
    <property type="match status" value="1"/>
</dbReference>
<dbReference type="PANTHER" id="PTHR30008">
    <property type="entry name" value="EXODEOXYRIBONUCLEASE 7 LARGE SUBUNIT"/>
    <property type="match status" value="1"/>
</dbReference>
<dbReference type="EMBL" id="JACRSV010000001">
    <property type="protein sequence ID" value="MBC8559465.1"/>
    <property type="molecule type" value="Genomic_DNA"/>
</dbReference>